<dbReference type="EMBL" id="KI657604">
    <property type="protein sequence ID" value="ETN86095.1"/>
    <property type="molecule type" value="Genomic_DNA"/>
</dbReference>
<proteinExistence type="predicted"/>
<sequence>MTLRAALRKTPTILVITMRRQTVVLQATTVTRVMKAVALTQRSMTNSART</sequence>
<dbReference type="GeneID" id="25346100"/>
<reference evidence="2" key="1">
    <citation type="journal article" date="2014" name="Nat. Genet.">
        <title>Genome of the human hookworm Necator americanus.</title>
        <authorList>
            <person name="Tang Y.T."/>
            <person name="Gao X."/>
            <person name="Rosa B.A."/>
            <person name="Abubucker S."/>
            <person name="Hallsworth-Pepin K."/>
            <person name="Martin J."/>
            <person name="Tyagi R."/>
            <person name="Heizer E."/>
            <person name="Zhang X."/>
            <person name="Bhonagiri-Palsikar V."/>
            <person name="Minx P."/>
            <person name="Warren W.C."/>
            <person name="Wang Q."/>
            <person name="Zhan B."/>
            <person name="Hotez P.J."/>
            <person name="Sternberg P.W."/>
            <person name="Dougall A."/>
            <person name="Gaze S.T."/>
            <person name="Mulvenna J."/>
            <person name="Sotillo J."/>
            <person name="Ranganathan S."/>
            <person name="Rabelo E.M."/>
            <person name="Wilson R.K."/>
            <person name="Felgner P.L."/>
            <person name="Bethony J."/>
            <person name="Hawdon J.M."/>
            <person name="Gasser R.B."/>
            <person name="Loukas A."/>
            <person name="Mitreva M."/>
        </authorList>
    </citation>
    <scope>NUCLEOTIDE SEQUENCE [LARGE SCALE GENOMIC DNA]</scope>
</reference>
<dbReference type="CTD" id="25346100"/>
<keyword evidence="2" id="KW-1185">Reference proteome</keyword>
<name>W2TVG8_NECAM</name>
<dbReference type="KEGG" id="nai:NECAME_06068"/>
<accession>W2TVG8</accession>
<dbReference type="Proteomes" id="UP000053676">
    <property type="component" value="Unassembled WGS sequence"/>
</dbReference>
<evidence type="ECO:0000313" key="2">
    <source>
        <dbReference type="Proteomes" id="UP000053676"/>
    </source>
</evidence>
<protein>
    <submittedName>
        <fullName evidence="1">Uncharacterized protein</fullName>
    </submittedName>
</protein>
<dbReference type="AlphaFoldDB" id="W2TVG8"/>
<organism evidence="1 2">
    <name type="scientific">Necator americanus</name>
    <name type="common">Human hookworm</name>
    <dbReference type="NCBI Taxonomy" id="51031"/>
    <lineage>
        <taxon>Eukaryota</taxon>
        <taxon>Metazoa</taxon>
        <taxon>Ecdysozoa</taxon>
        <taxon>Nematoda</taxon>
        <taxon>Chromadorea</taxon>
        <taxon>Rhabditida</taxon>
        <taxon>Rhabditina</taxon>
        <taxon>Rhabditomorpha</taxon>
        <taxon>Strongyloidea</taxon>
        <taxon>Ancylostomatidae</taxon>
        <taxon>Bunostominae</taxon>
        <taxon>Necator</taxon>
    </lineage>
</organism>
<evidence type="ECO:0000313" key="1">
    <source>
        <dbReference type="EMBL" id="ETN86095.1"/>
    </source>
</evidence>
<gene>
    <name evidence="1" type="ORF">NECAME_06068</name>
</gene>